<sequence length="227" mass="26158">MIDDWISSEHTGLEERNYYRQVFANGDHLPLRIPNVLRSDKVDILNDFFEHDAIWAESDLALRGKGFVSRQEWEEASESERLSAIKSLDSEQIENFGPSRDIFFEFINAIKFDRSIYDWFVDVSGLPLVPVPSISAKAMGANDFLGPHNDRTENRRLAYIFYFSRDWQAKFGGSLEFRSGEKTSSLACEHNSLVIFDVLADQIHWISPVHEIAKSRLRYTVGGWFDA</sequence>
<evidence type="ECO:0000313" key="2">
    <source>
        <dbReference type="EMBL" id="WZC47800.1"/>
    </source>
</evidence>
<proteinExistence type="predicted"/>
<dbReference type="EMBL" id="CP150951">
    <property type="protein sequence ID" value="WZC47800.1"/>
    <property type="molecule type" value="Genomic_DNA"/>
</dbReference>
<evidence type="ECO:0000313" key="3">
    <source>
        <dbReference type="Proteomes" id="UP001440612"/>
    </source>
</evidence>
<dbReference type="RefSeq" id="WP_341365920.1">
    <property type="nucleotide sequence ID" value="NZ_CP150951.2"/>
</dbReference>
<gene>
    <name evidence="2" type="ORF">AABB29_12940</name>
</gene>
<dbReference type="InterPro" id="IPR039558">
    <property type="entry name" value="TPA1/OFD1_N"/>
</dbReference>
<feature type="domain" description="Prolyl 3,4-dihydroxylase TPA1/OFD1 N-terminal" evidence="1">
    <location>
        <begin position="139"/>
        <end position="225"/>
    </location>
</feature>
<accession>A0ABZ2V033</accession>
<dbReference type="PANTHER" id="PTHR12117">
    <property type="entry name" value="HISTONE ACETYLTRANSFERASE COMPLEX"/>
    <property type="match status" value="1"/>
</dbReference>
<dbReference type="InterPro" id="IPR051842">
    <property type="entry name" value="uS12_prolyl_hydroxylase"/>
</dbReference>
<protein>
    <submittedName>
        <fullName evidence="2">2OG-Fe(II) oxygenase family protein</fullName>
    </submittedName>
</protein>
<keyword evidence="3" id="KW-1185">Reference proteome</keyword>
<name>A0ABZ2V033_9RHOB</name>
<dbReference type="PANTHER" id="PTHR12117:SF0">
    <property type="entry name" value="PROLYL 3-HYDROXYLASE OGFOD1"/>
    <property type="match status" value="1"/>
</dbReference>
<dbReference type="Proteomes" id="UP001440612">
    <property type="component" value="Chromosome"/>
</dbReference>
<dbReference type="Gene3D" id="2.60.120.620">
    <property type="entry name" value="q2cbj1_9rhob like domain"/>
    <property type="match status" value="1"/>
</dbReference>
<reference evidence="3" key="1">
    <citation type="submission" date="2024-04" db="EMBL/GenBank/DDBJ databases">
        <title>Phylogenomic analyses of a clade within the roseobacter group suggest taxonomic reassignments of species of the genera Aestuariivita, Citreicella, Loktanella, Nautella, Pelagibaca, Ruegeria, Thalassobius, Thiobacimonas and Tropicibacter, and the proposal o.</title>
        <authorList>
            <person name="Jeon C.O."/>
        </authorList>
    </citation>
    <scope>NUCLEOTIDE SEQUENCE [LARGE SCALE GENOMIC DNA]</scope>
    <source>
        <strain evidence="3">BS5-3</strain>
    </source>
</reference>
<organism evidence="2 3">
    <name type="scientific">Yoonia phaeophyticola</name>
    <dbReference type="NCBI Taxonomy" id="3137369"/>
    <lineage>
        <taxon>Bacteria</taxon>
        <taxon>Pseudomonadati</taxon>
        <taxon>Pseudomonadota</taxon>
        <taxon>Alphaproteobacteria</taxon>
        <taxon>Rhodobacterales</taxon>
        <taxon>Paracoccaceae</taxon>
        <taxon>Yoonia</taxon>
    </lineage>
</organism>
<dbReference type="Pfam" id="PF13661">
    <property type="entry name" value="2OG-FeII_Oxy_4"/>
    <property type="match status" value="1"/>
</dbReference>
<evidence type="ECO:0000259" key="1">
    <source>
        <dbReference type="Pfam" id="PF13661"/>
    </source>
</evidence>